<evidence type="ECO:0000256" key="4">
    <source>
        <dbReference type="ARBA" id="ARBA00022723"/>
    </source>
</evidence>
<keyword evidence="6" id="KW-0677">Repeat</keyword>
<dbReference type="InterPro" id="IPR001818">
    <property type="entry name" value="Pept_M10_metallopeptidase"/>
</dbReference>
<dbReference type="RefSeq" id="WP_210218141.1">
    <property type="nucleotide sequence ID" value="NZ_CP072793.1"/>
</dbReference>
<comment type="subcellular location">
    <subcellularLocation>
        <location evidence="1">Secreted</location>
    </subcellularLocation>
</comment>
<dbReference type="InterPro" id="IPR003644">
    <property type="entry name" value="Calx_beta"/>
</dbReference>
<dbReference type="Pfam" id="PF00413">
    <property type="entry name" value="Peptidase_M10"/>
    <property type="match status" value="1"/>
</dbReference>
<protein>
    <submittedName>
        <fullName evidence="13">M10 family metallopeptidase C-terminal domain-containing protein</fullName>
    </submittedName>
</protein>
<accession>A0A975F717</accession>
<keyword evidence="10" id="KW-0406">Ion transport</keyword>
<dbReference type="GO" id="GO:0005615">
    <property type="term" value="C:extracellular space"/>
    <property type="evidence" value="ECO:0007669"/>
    <property type="project" value="InterPro"/>
</dbReference>
<dbReference type="CDD" id="cd04277">
    <property type="entry name" value="ZnMc_serralysin_like"/>
    <property type="match status" value="1"/>
</dbReference>
<evidence type="ECO:0000256" key="9">
    <source>
        <dbReference type="ARBA" id="ARBA00022837"/>
    </source>
</evidence>
<dbReference type="InterPro" id="IPR011049">
    <property type="entry name" value="Serralysin-like_metalloprot_C"/>
</dbReference>
<dbReference type="SUPFAM" id="SSF55486">
    <property type="entry name" value="Metalloproteases ('zincins'), catalytic domain"/>
    <property type="match status" value="1"/>
</dbReference>
<keyword evidence="5" id="KW-0732">Signal</keyword>
<feature type="domain" description="Calx-beta" evidence="12">
    <location>
        <begin position="378"/>
        <end position="473"/>
    </location>
</feature>
<evidence type="ECO:0000259" key="11">
    <source>
        <dbReference type="SMART" id="SM00235"/>
    </source>
</evidence>
<keyword evidence="9" id="KW-0106">Calcium</keyword>
<proteinExistence type="predicted"/>
<evidence type="ECO:0000256" key="10">
    <source>
        <dbReference type="ARBA" id="ARBA00023065"/>
    </source>
</evidence>
<dbReference type="SUPFAM" id="SSF141072">
    <property type="entry name" value="CalX-like"/>
    <property type="match status" value="1"/>
</dbReference>
<dbReference type="InterPro" id="IPR034033">
    <property type="entry name" value="Serralysin-like"/>
</dbReference>
<evidence type="ECO:0000313" key="14">
    <source>
        <dbReference type="Proteomes" id="UP000672009"/>
    </source>
</evidence>
<dbReference type="GO" id="GO:0007154">
    <property type="term" value="P:cell communication"/>
    <property type="evidence" value="ECO:0007669"/>
    <property type="project" value="InterPro"/>
</dbReference>
<evidence type="ECO:0000256" key="3">
    <source>
        <dbReference type="ARBA" id="ARBA00022670"/>
    </source>
</evidence>
<keyword evidence="4" id="KW-0479">Metal-binding</keyword>
<dbReference type="Pfam" id="PF08548">
    <property type="entry name" value="Peptidase_M10_C"/>
    <property type="match status" value="1"/>
</dbReference>
<evidence type="ECO:0000313" key="13">
    <source>
        <dbReference type="EMBL" id="QTR52601.1"/>
    </source>
</evidence>
<dbReference type="SMART" id="SM00237">
    <property type="entry name" value="Calx_beta"/>
    <property type="match status" value="1"/>
</dbReference>
<dbReference type="AlphaFoldDB" id="A0A975F717"/>
<keyword evidence="7" id="KW-0378">Hydrolase</keyword>
<evidence type="ECO:0000256" key="8">
    <source>
        <dbReference type="ARBA" id="ARBA00022833"/>
    </source>
</evidence>
<dbReference type="Gene3D" id="2.60.40.2030">
    <property type="match status" value="1"/>
</dbReference>
<keyword evidence="14" id="KW-1185">Reference proteome</keyword>
<sequence length="500" mass="52931">MSLTTLSNDYRIDALLGGTQWSTSTGSPVALSYSIPTTGAYWETGYGYYNEPRYGWTPLNNIQSNAFRLALAQWSEVARITFIPLTESGRYVGDIRVAFSPVVAIEKAGAWAYVPSDYGFLIEAGDVWLNPAYTDYSPGSWGFTVLIHELGHALGLKHPFEDSDYSNTRLPGMEDSDQYSLMSYTNYTGAGYVYTSVGGRIYTDTVSPSTPMLYDLLAIQYLYGANTSTRTGDDTYTVSNTSGELKTLWDAGGTDTLDLSNQTLGQTINLNAGQFSSLGVKQTSYQGALSAASNNVAIAFGTEIENAIGGNGNDTFMGNALNNLLDGGTGIDSVVFSGNRSAYTVSGNSTGQLQVNNQGGGTDTLKNIESLQFSDTSLGIGRVPTHAGEVEKNPTEGSGNHINWFLLTLGAALTSDASVTYQTRNGTATAGNDYVATSGTATIAAGSTYTIIGVEIIGDNVAEAEETFYLDISNPVGGGFGDAITLTAVRTIVNDDGLIA</sequence>
<dbReference type="GO" id="GO:0008270">
    <property type="term" value="F:zinc ion binding"/>
    <property type="evidence" value="ECO:0007669"/>
    <property type="project" value="InterPro"/>
</dbReference>
<organism evidence="13 14">
    <name type="scientific">Thiothrix unzii</name>
    <dbReference type="NCBI Taxonomy" id="111769"/>
    <lineage>
        <taxon>Bacteria</taxon>
        <taxon>Pseudomonadati</taxon>
        <taxon>Pseudomonadota</taxon>
        <taxon>Gammaproteobacteria</taxon>
        <taxon>Thiotrichales</taxon>
        <taxon>Thiotrichaceae</taxon>
        <taxon>Thiothrix</taxon>
    </lineage>
</organism>
<feature type="domain" description="Peptidase metallopeptidase" evidence="11">
    <location>
        <begin position="17"/>
        <end position="196"/>
    </location>
</feature>
<dbReference type="GO" id="GO:0005509">
    <property type="term" value="F:calcium ion binding"/>
    <property type="evidence" value="ECO:0007669"/>
    <property type="project" value="InterPro"/>
</dbReference>
<gene>
    <name evidence="13" type="ORF">J9260_12875</name>
</gene>
<keyword evidence="3" id="KW-0645">Protease</keyword>
<evidence type="ECO:0000256" key="1">
    <source>
        <dbReference type="ARBA" id="ARBA00004613"/>
    </source>
</evidence>
<dbReference type="SMART" id="SM00235">
    <property type="entry name" value="ZnMc"/>
    <property type="match status" value="1"/>
</dbReference>
<evidence type="ECO:0000256" key="6">
    <source>
        <dbReference type="ARBA" id="ARBA00022737"/>
    </source>
</evidence>
<dbReference type="Proteomes" id="UP000672009">
    <property type="component" value="Chromosome"/>
</dbReference>
<dbReference type="Gene3D" id="2.150.10.10">
    <property type="entry name" value="Serralysin-like metalloprotease, C-terminal"/>
    <property type="match status" value="1"/>
</dbReference>
<keyword evidence="8" id="KW-0862">Zinc</keyword>
<evidence type="ECO:0000256" key="7">
    <source>
        <dbReference type="ARBA" id="ARBA00022801"/>
    </source>
</evidence>
<dbReference type="SUPFAM" id="SSF51120">
    <property type="entry name" value="beta-Roll"/>
    <property type="match status" value="1"/>
</dbReference>
<evidence type="ECO:0000256" key="5">
    <source>
        <dbReference type="ARBA" id="ARBA00022729"/>
    </source>
</evidence>
<dbReference type="PANTHER" id="PTHR11878">
    <property type="entry name" value="SODIUM/CALCIUM EXCHANGER"/>
    <property type="match status" value="1"/>
</dbReference>
<dbReference type="Gene3D" id="3.40.390.10">
    <property type="entry name" value="Collagenase (Catalytic Domain)"/>
    <property type="match status" value="1"/>
</dbReference>
<dbReference type="InterPro" id="IPR024079">
    <property type="entry name" value="MetalloPept_cat_dom_sf"/>
</dbReference>
<dbReference type="GO" id="GO:0031012">
    <property type="term" value="C:extracellular matrix"/>
    <property type="evidence" value="ECO:0007669"/>
    <property type="project" value="InterPro"/>
</dbReference>
<dbReference type="Pfam" id="PF03160">
    <property type="entry name" value="Calx-beta"/>
    <property type="match status" value="1"/>
</dbReference>
<dbReference type="EMBL" id="CP072793">
    <property type="protein sequence ID" value="QTR52601.1"/>
    <property type="molecule type" value="Genomic_DNA"/>
</dbReference>
<dbReference type="InterPro" id="IPR038081">
    <property type="entry name" value="CalX-like_sf"/>
</dbReference>
<dbReference type="PANTHER" id="PTHR11878:SF65">
    <property type="entry name" value="NA_CA-EXCHANGE PROTEIN, ISOFORM G"/>
    <property type="match status" value="1"/>
</dbReference>
<keyword evidence="2" id="KW-0964">Secreted</keyword>
<dbReference type="GO" id="GO:0016020">
    <property type="term" value="C:membrane"/>
    <property type="evidence" value="ECO:0007669"/>
    <property type="project" value="InterPro"/>
</dbReference>
<dbReference type="InterPro" id="IPR013858">
    <property type="entry name" value="Peptidase_M10B_C"/>
</dbReference>
<name>A0A975F717_9GAMM</name>
<dbReference type="KEGG" id="tun:J9260_12875"/>
<dbReference type="InterPro" id="IPR006026">
    <property type="entry name" value="Peptidase_Metallo"/>
</dbReference>
<evidence type="ECO:0000259" key="12">
    <source>
        <dbReference type="SMART" id="SM00237"/>
    </source>
</evidence>
<reference evidence="13" key="1">
    <citation type="submission" date="2021-04" db="EMBL/GenBank/DDBJ databases">
        <title>Genomics, taxonomy and metabolism of representatives of sulfur bacteria of the genus Thiothrix: Thiothrix fructosivorans QT, Thiothrix unzii A1T and three new species, Thiothrix subterranea sp. nov., Thiothrix litoralis sp. nov. and 'Candidatus Thiothrix anitrata' sp. nov.</title>
        <authorList>
            <person name="Ravin N.V."/>
            <person name="Smolyakov D."/>
            <person name="Rudenko T.S."/>
            <person name="Mardanov A.V."/>
            <person name="Beletsky A.V."/>
            <person name="Markov N.D."/>
            <person name="Fomenkov A.I."/>
            <person name="Roberts R.J."/>
            <person name="Karnachuk O.V."/>
            <person name="Novikov A."/>
            <person name="Grabovich M.Y."/>
        </authorList>
    </citation>
    <scope>NUCLEOTIDE SEQUENCE</scope>
    <source>
        <strain evidence="13">A1</strain>
    </source>
</reference>
<evidence type="ECO:0000256" key="2">
    <source>
        <dbReference type="ARBA" id="ARBA00022525"/>
    </source>
</evidence>
<keyword evidence="10" id="KW-0813">Transport</keyword>
<dbReference type="GO" id="GO:0030001">
    <property type="term" value="P:metal ion transport"/>
    <property type="evidence" value="ECO:0007669"/>
    <property type="project" value="TreeGrafter"/>
</dbReference>
<dbReference type="GO" id="GO:0004222">
    <property type="term" value="F:metalloendopeptidase activity"/>
    <property type="evidence" value="ECO:0007669"/>
    <property type="project" value="InterPro"/>
</dbReference>
<dbReference type="GO" id="GO:0006508">
    <property type="term" value="P:proteolysis"/>
    <property type="evidence" value="ECO:0007669"/>
    <property type="project" value="UniProtKB-KW"/>
</dbReference>
<dbReference type="InterPro" id="IPR051171">
    <property type="entry name" value="CaCA"/>
</dbReference>